<dbReference type="InterPro" id="IPR004358">
    <property type="entry name" value="Sig_transdc_His_kin-like_C"/>
</dbReference>
<keyword evidence="3 5" id="KW-0597">Phosphoprotein</keyword>
<dbReference type="Gene3D" id="3.40.50.2300">
    <property type="match status" value="1"/>
</dbReference>
<dbReference type="EC" id="2.7.13.3" evidence="2"/>
<evidence type="ECO:0000259" key="7">
    <source>
        <dbReference type="PROSITE" id="PS50109"/>
    </source>
</evidence>
<feature type="domain" description="Histidine kinase" evidence="7">
    <location>
        <begin position="267"/>
        <end position="499"/>
    </location>
</feature>
<dbReference type="AlphaFoldDB" id="A0A1Y6KYC4"/>
<dbReference type="SUPFAM" id="SSF52172">
    <property type="entry name" value="CheY-like"/>
    <property type="match status" value="1"/>
</dbReference>
<dbReference type="RefSeq" id="WP_087819643.1">
    <property type="nucleotide sequence ID" value="NZ_FYAH01000001.1"/>
</dbReference>
<dbReference type="SMART" id="SM00448">
    <property type="entry name" value="REC"/>
    <property type="match status" value="1"/>
</dbReference>
<evidence type="ECO:0000313" key="9">
    <source>
        <dbReference type="EMBL" id="SMY15378.1"/>
    </source>
</evidence>
<dbReference type="Pfam" id="PF00512">
    <property type="entry name" value="HisKA"/>
    <property type="match status" value="1"/>
</dbReference>
<accession>A0A1Y6KYC4</accession>
<comment type="catalytic activity">
    <reaction evidence="1">
        <text>ATP + protein L-histidine = ADP + protein N-phospho-L-histidine.</text>
        <dbReference type="EC" id="2.7.13.3"/>
    </reaction>
</comment>
<evidence type="ECO:0000259" key="8">
    <source>
        <dbReference type="PROSITE" id="PS50110"/>
    </source>
</evidence>
<sequence length="654" mass="74472">MKKPPEYYTIEQPLNIQKGLFNKIALMMGGVLICVMLTALTLSYYSNTQRLVKNVNVMMNALAPVFIDTIVFQDTESSLEFNRLISQYKEIRSLSVYDFDNKLLHYYHSDNAQDATLRPFLYISGLSWYKQDYLLSYPAYFNDDPIFKYVVYYSSSHILKTIVMQILIYVLPFLFFIAFILFYMYRKVTQPLNYLIHELTSMGSGRLDISGLKQDSSEVSQLSAELSKVDKYIYNNETKLQGLNNKLQLQTNKLNEALRIKGNFMANMSHEIRTPMNGVLGFVQCLEDRELDEQSKQQVKYIKQSANALLIIIDEILDYSKLEAGNVKLRFNHFHLETFIQGCIVPFEHMLREKNIQLKTHIDANIAPYFDADEGRIRQILTNLLGNAVKFTSDGCIELRIELLGDIESTATTAHEQLGLHQQLRFSVKDSGIGIAPESIEAIFDSYTQADGSISRQFGGTGLGLSISNSLCQLMLTTLNVDSELGKGTTFWFNIDLKCCDHPQVASCRENCNHDLSDYSNKRILVVEDSKVNQQLIKAFLDSFGLQNINMVSDGALAIEYIHHHGVDVVLMDCQMPNMGGIEATQRIRRMDIVQPYIIALTANVLEQEKQHCLAAGMDDYISKPIDKKALSRTLEHAFLQLEPLPLLQKTSNK</sequence>
<keyword evidence="9" id="KW-0808">Transferase</keyword>
<dbReference type="PRINTS" id="PR00344">
    <property type="entry name" value="BCTRLSENSOR"/>
</dbReference>
<keyword evidence="6" id="KW-0472">Membrane</keyword>
<dbReference type="Pfam" id="PF02518">
    <property type="entry name" value="HATPase_c"/>
    <property type="match status" value="1"/>
</dbReference>
<dbReference type="Gene3D" id="3.30.565.10">
    <property type="entry name" value="Histidine kinase-like ATPase, C-terminal domain"/>
    <property type="match status" value="1"/>
</dbReference>
<feature type="transmembrane region" description="Helical" evidence="6">
    <location>
        <begin position="20"/>
        <end position="45"/>
    </location>
</feature>
<feature type="domain" description="Response regulatory" evidence="8">
    <location>
        <begin position="523"/>
        <end position="639"/>
    </location>
</feature>
<evidence type="ECO:0000256" key="2">
    <source>
        <dbReference type="ARBA" id="ARBA00012438"/>
    </source>
</evidence>
<dbReference type="FunFam" id="3.30.565.10:FF:000010">
    <property type="entry name" value="Sensor histidine kinase RcsC"/>
    <property type="match status" value="1"/>
</dbReference>
<dbReference type="CDD" id="cd00082">
    <property type="entry name" value="HisKA"/>
    <property type="match status" value="1"/>
</dbReference>
<dbReference type="PANTHER" id="PTHR45339">
    <property type="entry name" value="HYBRID SIGNAL TRANSDUCTION HISTIDINE KINASE J"/>
    <property type="match status" value="1"/>
</dbReference>
<dbReference type="PROSITE" id="PS50109">
    <property type="entry name" value="HIS_KIN"/>
    <property type="match status" value="1"/>
</dbReference>
<organism evidence="9 10">
    <name type="scientific">Photobacterium aquimaris</name>
    <dbReference type="NCBI Taxonomy" id="512643"/>
    <lineage>
        <taxon>Bacteria</taxon>
        <taxon>Pseudomonadati</taxon>
        <taxon>Pseudomonadota</taxon>
        <taxon>Gammaproteobacteria</taxon>
        <taxon>Vibrionales</taxon>
        <taxon>Vibrionaceae</taxon>
        <taxon>Photobacterium</taxon>
    </lineage>
</organism>
<dbReference type="InterPro" id="IPR036097">
    <property type="entry name" value="HisK_dim/P_sf"/>
</dbReference>
<dbReference type="Gene3D" id="1.10.287.130">
    <property type="match status" value="1"/>
</dbReference>
<dbReference type="PANTHER" id="PTHR45339:SF1">
    <property type="entry name" value="HYBRID SIGNAL TRANSDUCTION HISTIDINE KINASE J"/>
    <property type="match status" value="1"/>
</dbReference>
<evidence type="ECO:0000256" key="3">
    <source>
        <dbReference type="ARBA" id="ARBA00022553"/>
    </source>
</evidence>
<dbReference type="SUPFAM" id="SSF47384">
    <property type="entry name" value="Homodimeric domain of signal transducing histidine kinase"/>
    <property type="match status" value="1"/>
</dbReference>
<feature type="modified residue" description="4-aspartylphosphate" evidence="5">
    <location>
        <position position="573"/>
    </location>
</feature>
<keyword evidence="6" id="KW-0812">Transmembrane</keyword>
<proteinExistence type="predicted"/>
<dbReference type="Pfam" id="PF00072">
    <property type="entry name" value="Response_reg"/>
    <property type="match status" value="1"/>
</dbReference>
<keyword evidence="10" id="KW-1185">Reference proteome</keyword>
<evidence type="ECO:0000256" key="4">
    <source>
        <dbReference type="ARBA" id="ARBA00023012"/>
    </source>
</evidence>
<dbReference type="InterPro" id="IPR005467">
    <property type="entry name" value="His_kinase_dom"/>
</dbReference>
<gene>
    <name evidence="9" type="primary">luxQ_1</name>
    <name evidence="9" type="ORF">PAQU9191_00601</name>
</gene>
<dbReference type="InterPro" id="IPR036890">
    <property type="entry name" value="HATPase_C_sf"/>
</dbReference>
<evidence type="ECO:0000256" key="5">
    <source>
        <dbReference type="PROSITE-ProRule" id="PRU00169"/>
    </source>
</evidence>
<dbReference type="EMBL" id="FYAH01000001">
    <property type="protein sequence ID" value="SMY15378.1"/>
    <property type="molecule type" value="Genomic_DNA"/>
</dbReference>
<protein>
    <recommendedName>
        <fullName evidence="2">histidine kinase</fullName>
        <ecNumber evidence="2">2.7.13.3</ecNumber>
    </recommendedName>
</protein>
<dbReference type="InterPro" id="IPR003661">
    <property type="entry name" value="HisK_dim/P_dom"/>
</dbReference>
<dbReference type="SMART" id="SM00388">
    <property type="entry name" value="HisKA"/>
    <property type="match status" value="1"/>
</dbReference>
<dbReference type="CDD" id="cd17546">
    <property type="entry name" value="REC_hyHK_CKI1_RcsC-like"/>
    <property type="match status" value="1"/>
</dbReference>
<dbReference type="Proteomes" id="UP000196485">
    <property type="component" value="Unassembled WGS sequence"/>
</dbReference>
<feature type="transmembrane region" description="Helical" evidence="6">
    <location>
        <begin position="166"/>
        <end position="185"/>
    </location>
</feature>
<dbReference type="GO" id="GO:0000155">
    <property type="term" value="F:phosphorelay sensor kinase activity"/>
    <property type="evidence" value="ECO:0007669"/>
    <property type="project" value="InterPro"/>
</dbReference>
<name>A0A1Y6KYC4_9GAMM</name>
<dbReference type="InterPro" id="IPR011006">
    <property type="entry name" value="CheY-like_superfamily"/>
</dbReference>
<dbReference type="PROSITE" id="PS50110">
    <property type="entry name" value="RESPONSE_REGULATORY"/>
    <property type="match status" value="1"/>
</dbReference>
<dbReference type="SUPFAM" id="SSF55874">
    <property type="entry name" value="ATPase domain of HSP90 chaperone/DNA topoisomerase II/histidine kinase"/>
    <property type="match status" value="1"/>
</dbReference>
<keyword evidence="9" id="KW-0418">Kinase</keyword>
<dbReference type="InterPro" id="IPR003594">
    <property type="entry name" value="HATPase_dom"/>
</dbReference>
<dbReference type="CDD" id="cd16922">
    <property type="entry name" value="HATPase_EvgS-ArcB-TorS-like"/>
    <property type="match status" value="1"/>
</dbReference>
<evidence type="ECO:0000313" key="10">
    <source>
        <dbReference type="Proteomes" id="UP000196485"/>
    </source>
</evidence>
<evidence type="ECO:0000256" key="1">
    <source>
        <dbReference type="ARBA" id="ARBA00000085"/>
    </source>
</evidence>
<dbReference type="InterPro" id="IPR001789">
    <property type="entry name" value="Sig_transdc_resp-reg_receiver"/>
</dbReference>
<keyword evidence="6" id="KW-1133">Transmembrane helix</keyword>
<reference evidence="10" key="1">
    <citation type="submission" date="2017-06" db="EMBL/GenBank/DDBJ databases">
        <authorList>
            <person name="Rodrigo-Torres L."/>
            <person name="Arahal R. D."/>
            <person name="Lucena T."/>
        </authorList>
    </citation>
    <scope>NUCLEOTIDE SEQUENCE [LARGE SCALE GENOMIC DNA]</scope>
    <source>
        <strain evidence="10">type strain: CECT 9192</strain>
    </source>
</reference>
<dbReference type="SMART" id="SM00387">
    <property type="entry name" value="HATPase_c"/>
    <property type="match status" value="1"/>
</dbReference>
<evidence type="ECO:0000256" key="6">
    <source>
        <dbReference type="SAM" id="Phobius"/>
    </source>
</evidence>
<dbReference type="Gene3D" id="6.10.340.10">
    <property type="match status" value="1"/>
</dbReference>
<keyword evidence="4" id="KW-0902">Two-component regulatory system</keyword>